<comment type="catalytic activity">
    <reaction evidence="8">
        <text>ATP + H2O = ADP + phosphate + H(+)</text>
        <dbReference type="Rhea" id="RHEA:13065"/>
        <dbReference type="ChEBI" id="CHEBI:15377"/>
        <dbReference type="ChEBI" id="CHEBI:15378"/>
        <dbReference type="ChEBI" id="CHEBI:30616"/>
        <dbReference type="ChEBI" id="CHEBI:43474"/>
        <dbReference type="ChEBI" id="CHEBI:456216"/>
        <dbReference type="EC" id="5.6.2.4"/>
    </reaction>
</comment>
<dbReference type="CDD" id="cd17932">
    <property type="entry name" value="DEXQc_UvrD"/>
    <property type="match status" value="1"/>
</dbReference>
<dbReference type="PROSITE" id="PS51198">
    <property type="entry name" value="UVRD_HELICASE_ATP_BIND"/>
    <property type="match status" value="1"/>
</dbReference>
<keyword evidence="4 9" id="KW-0067">ATP-binding</keyword>
<accession>A0ABS6FN88</accession>
<name>A0ABS6FN88_9BACL</name>
<evidence type="ECO:0000256" key="4">
    <source>
        <dbReference type="ARBA" id="ARBA00022840"/>
    </source>
</evidence>
<dbReference type="InterPro" id="IPR014016">
    <property type="entry name" value="UvrD-like_ATP-bd"/>
</dbReference>
<evidence type="ECO:0000256" key="9">
    <source>
        <dbReference type="PROSITE-ProRule" id="PRU00560"/>
    </source>
</evidence>
<feature type="binding site" evidence="9">
    <location>
        <begin position="40"/>
        <end position="47"/>
    </location>
    <ligand>
        <name>ATP</name>
        <dbReference type="ChEBI" id="CHEBI:30616"/>
    </ligand>
</feature>
<dbReference type="Proteomes" id="UP000743001">
    <property type="component" value="Unassembled WGS sequence"/>
</dbReference>
<dbReference type="RefSeq" id="WP_216478246.1">
    <property type="nucleotide sequence ID" value="NZ_JAHLQJ010000005.1"/>
</dbReference>
<evidence type="ECO:0000256" key="6">
    <source>
        <dbReference type="ARBA" id="ARBA00034617"/>
    </source>
</evidence>
<keyword evidence="5" id="KW-0413">Isomerase</keyword>
<evidence type="ECO:0000256" key="7">
    <source>
        <dbReference type="ARBA" id="ARBA00034808"/>
    </source>
</evidence>
<evidence type="ECO:0000256" key="5">
    <source>
        <dbReference type="ARBA" id="ARBA00023235"/>
    </source>
</evidence>
<comment type="caution">
    <text evidence="12">The sequence shown here is derived from an EMBL/GenBank/DDBJ whole genome shotgun (WGS) entry which is preliminary data.</text>
</comment>
<keyword evidence="13" id="KW-1185">Reference proteome</keyword>
<keyword evidence="2 9" id="KW-0378">Hydrolase</keyword>
<dbReference type="PANTHER" id="PTHR11070:SF2">
    <property type="entry name" value="ATP-DEPENDENT DNA HELICASE SRS2"/>
    <property type="match status" value="1"/>
</dbReference>
<dbReference type="EMBL" id="JAHLQJ010000005">
    <property type="protein sequence ID" value="MBU5671682.1"/>
    <property type="molecule type" value="Genomic_DNA"/>
</dbReference>
<dbReference type="InterPro" id="IPR014017">
    <property type="entry name" value="DNA_helicase_UvrD-like_C"/>
</dbReference>
<evidence type="ECO:0000259" key="11">
    <source>
        <dbReference type="PROSITE" id="PS51217"/>
    </source>
</evidence>
<keyword evidence="3 9" id="KW-0347">Helicase</keyword>
<feature type="domain" description="UvrD-like helicase ATP-binding" evidence="10">
    <location>
        <begin position="19"/>
        <end position="326"/>
    </location>
</feature>
<evidence type="ECO:0000313" key="13">
    <source>
        <dbReference type="Proteomes" id="UP000743001"/>
    </source>
</evidence>
<dbReference type="Pfam" id="PF13361">
    <property type="entry name" value="UvrD_C"/>
    <property type="match status" value="1"/>
</dbReference>
<dbReference type="PANTHER" id="PTHR11070">
    <property type="entry name" value="UVRD / RECB / PCRA DNA HELICASE FAMILY MEMBER"/>
    <property type="match status" value="1"/>
</dbReference>
<dbReference type="PROSITE" id="PS51217">
    <property type="entry name" value="UVRD_HELICASE_CTER"/>
    <property type="match status" value="1"/>
</dbReference>
<reference evidence="12 13" key="1">
    <citation type="submission" date="2021-06" db="EMBL/GenBank/DDBJ databases">
        <authorList>
            <person name="Sun Q."/>
            <person name="Li D."/>
        </authorList>
    </citation>
    <scope>NUCLEOTIDE SEQUENCE [LARGE SCALE GENOMIC DNA]</scope>
    <source>
        <strain evidence="12 13">MSJ-6</strain>
    </source>
</reference>
<dbReference type="InterPro" id="IPR000212">
    <property type="entry name" value="DNA_helicase_UvrD/REP"/>
</dbReference>
<feature type="domain" description="UvrD-like helicase C-terminal" evidence="11">
    <location>
        <begin position="327"/>
        <end position="592"/>
    </location>
</feature>
<keyword evidence="1 9" id="KW-0547">Nucleotide-binding</keyword>
<evidence type="ECO:0000256" key="3">
    <source>
        <dbReference type="ARBA" id="ARBA00022806"/>
    </source>
</evidence>
<dbReference type="Pfam" id="PF00580">
    <property type="entry name" value="UvrD-helicase"/>
    <property type="match status" value="1"/>
</dbReference>
<organism evidence="12 13">
    <name type="scientific">Paenibacillus brevis</name>
    <dbReference type="NCBI Taxonomy" id="2841508"/>
    <lineage>
        <taxon>Bacteria</taxon>
        <taxon>Bacillati</taxon>
        <taxon>Bacillota</taxon>
        <taxon>Bacilli</taxon>
        <taxon>Bacillales</taxon>
        <taxon>Paenibacillaceae</taxon>
        <taxon>Paenibacillus</taxon>
    </lineage>
</organism>
<evidence type="ECO:0000313" key="12">
    <source>
        <dbReference type="EMBL" id="MBU5671682.1"/>
    </source>
</evidence>
<evidence type="ECO:0000256" key="8">
    <source>
        <dbReference type="ARBA" id="ARBA00048988"/>
    </source>
</evidence>
<evidence type="ECO:0000256" key="2">
    <source>
        <dbReference type="ARBA" id="ARBA00022801"/>
    </source>
</evidence>
<sequence>MNTSLATDYFTRIQEDLGVTLNEIQKQAVTQTEGAVLLLASPGSGKTTTLLMRIGYLVHELGTHPSRIKAVTFSRASAVEMKERYVRYFPGQKSQVQFSTIHSLSFEIVREYYGNQPDSFLIIEGGADAPKEGAVRNDARNASAATGHAVQPPLYKQAILRHLYKSLTGEPLTDDQMEELTTYISYVKNKMLSEDEWGTVKISIPQAEGLLREYERFKRSGHSCLLVDYDDMLTMANDLLARNPALLAVYQGRYDYLLTDESQDTSLVQHDILAKLAQRHGNLFVVADDDQSIYSWRGAEPGYLLNFREQYPAAKVLFMEQNYRSVPVIVDTANQFIRRNKQRYDKNMFTDNQDEGTVRIHTAADSRAQTAYLIEALRSVDRDKLADTAILYRNNASSIAVIHALDHAGIPFYMKDTDNRFFSHWVVEDILNFMRMTFTDKRPDLLSKIHLKMNGYISKQQMAELLGIENQEPVFDNLLHHVSLKDYQIKPLETVRDTFREMSGMPPLPAIRVIRERLGYDKGLDRLCEWQGHRKEHMVEILNTLEEIAETQETMTAFAARLKTLEAALKTSKRRKEDVPAVTLSTFHSAKGLEFDQVYMIDLMDGIIPSSEDLKAYASGNESPLEEAVRLFYVGMTRAKFHLELIFCRERGGEKTSESRFVSHVRSLVKPEHTITSDGSARTVALQAGDGVRHHSFGMGEVIGMNGDLIDIRFGQDIRTLSLRVCLEMELLEVLSME</sequence>
<dbReference type="EC" id="5.6.2.4" evidence="7"/>
<gene>
    <name evidence="12" type="ORF">KQJ23_07520</name>
</gene>
<protein>
    <recommendedName>
        <fullName evidence="7">DNA 3'-5' helicase</fullName>
        <ecNumber evidence="7">5.6.2.4</ecNumber>
    </recommendedName>
</protein>
<evidence type="ECO:0000256" key="1">
    <source>
        <dbReference type="ARBA" id="ARBA00022741"/>
    </source>
</evidence>
<evidence type="ECO:0000259" key="10">
    <source>
        <dbReference type="PROSITE" id="PS51198"/>
    </source>
</evidence>
<proteinExistence type="predicted"/>
<dbReference type="GO" id="GO:0004386">
    <property type="term" value="F:helicase activity"/>
    <property type="evidence" value="ECO:0007669"/>
    <property type="project" value="UniProtKB-KW"/>
</dbReference>
<comment type="catalytic activity">
    <reaction evidence="6">
        <text>Couples ATP hydrolysis with the unwinding of duplex DNA by translocating in the 3'-5' direction.</text>
        <dbReference type="EC" id="5.6.2.4"/>
    </reaction>
</comment>